<accession>A0A8J6M6S6</accession>
<dbReference type="PANTHER" id="PTHR42717">
    <property type="entry name" value="DIHYDROOROTASE-RELATED"/>
    <property type="match status" value="1"/>
</dbReference>
<comment type="caution">
    <text evidence="2">The sequence shown here is derived from an EMBL/GenBank/DDBJ whole genome shotgun (WGS) entry which is preliminary data.</text>
</comment>
<dbReference type="GO" id="GO:0019213">
    <property type="term" value="F:deacetylase activity"/>
    <property type="evidence" value="ECO:0007669"/>
    <property type="project" value="InterPro"/>
</dbReference>
<keyword evidence="3" id="KW-1185">Reference proteome</keyword>
<dbReference type="InterPro" id="IPR020043">
    <property type="entry name" value="Deacetylase_Atu3266-like"/>
</dbReference>
<organism evidence="2 3">
    <name type="scientific">Flintibacter hominis</name>
    <dbReference type="NCBI Taxonomy" id="2763048"/>
    <lineage>
        <taxon>Bacteria</taxon>
        <taxon>Bacillati</taxon>
        <taxon>Bacillota</taxon>
        <taxon>Clostridia</taxon>
        <taxon>Eubacteriales</taxon>
        <taxon>Flintibacter</taxon>
    </lineage>
</organism>
<evidence type="ECO:0000259" key="1">
    <source>
        <dbReference type="Pfam" id="PF01979"/>
    </source>
</evidence>
<dbReference type="PANTHER" id="PTHR42717:SF1">
    <property type="entry name" value="IMIDAZOLONEPROPIONASE AND RELATED AMIDOHYDROLASES"/>
    <property type="match status" value="1"/>
</dbReference>
<dbReference type="GO" id="GO:0016810">
    <property type="term" value="F:hydrolase activity, acting on carbon-nitrogen (but not peptide) bonds"/>
    <property type="evidence" value="ECO:0007669"/>
    <property type="project" value="InterPro"/>
</dbReference>
<evidence type="ECO:0000313" key="2">
    <source>
        <dbReference type="EMBL" id="MBC5722183.1"/>
    </source>
</evidence>
<proteinExistence type="predicted"/>
<dbReference type="RefSeq" id="WP_186852416.1">
    <property type="nucleotide sequence ID" value="NZ_JACOPO010000002.1"/>
</dbReference>
<feature type="domain" description="Amidohydrolase-related" evidence="1">
    <location>
        <begin position="53"/>
        <end position="340"/>
    </location>
</feature>
<dbReference type="InterPro" id="IPR032466">
    <property type="entry name" value="Metal_Hydrolase"/>
</dbReference>
<dbReference type="InterPro" id="IPR006680">
    <property type="entry name" value="Amidohydro-rel"/>
</dbReference>
<evidence type="ECO:0000313" key="3">
    <source>
        <dbReference type="Proteomes" id="UP000628736"/>
    </source>
</evidence>
<name>A0A8J6M6S6_9FIRM</name>
<dbReference type="AlphaFoldDB" id="A0A8J6M6S6"/>
<dbReference type="Gene3D" id="3.20.20.140">
    <property type="entry name" value="Metal-dependent hydrolases"/>
    <property type="match status" value="1"/>
</dbReference>
<dbReference type="InterPro" id="IPR011059">
    <property type="entry name" value="Metal-dep_hydrolase_composite"/>
</dbReference>
<protein>
    <submittedName>
        <fullName evidence="2">Amidohydrolase family protein</fullName>
    </submittedName>
</protein>
<dbReference type="Pfam" id="PF01979">
    <property type="entry name" value="Amidohydro_1"/>
    <property type="match status" value="1"/>
</dbReference>
<dbReference type="Proteomes" id="UP000628736">
    <property type="component" value="Unassembled WGS sequence"/>
</dbReference>
<dbReference type="Gene3D" id="2.30.40.10">
    <property type="entry name" value="Urease, subunit C, domain 1"/>
    <property type="match status" value="1"/>
</dbReference>
<dbReference type="EMBL" id="JACOPO010000002">
    <property type="protein sequence ID" value="MBC5722183.1"/>
    <property type="molecule type" value="Genomic_DNA"/>
</dbReference>
<dbReference type="SUPFAM" id="SSF51338">
    <property type="entry name" value="Composite domain of metallo-dependent hydrolases"/>
    <property type="match status" value="1"/>
</dbReference>
<dbReference type="SUPFAM" id="SSF51556">
    <property type="entry name" value="Metallo-dependent hydrolases"/>
    <property type="match status" value="1"/>
</dbReference>
<sequence>MVDLILKNGQLMDPKNGLTGKRGDIVVKDGRIVAVGVLECQEAAQILDLDGLTVTPGLIDFHAHFYSGGTNTALEFYHYLPDGVTNAVDAGSAGDSNVESFISSLSERERRNVRLYLNLVSEGLSCLGDHSENVNPAYFNEMKILRLCQDYPGVIIGLKLRISSEIVEACGTTSFAALRRGIQIAEKCGLPLSVHIPAFQGELKELIDILRPGDIFCHVYTPQKGILEDGNVSREMERAVQKGIILESACGKGHFSHDCAAAALDAGIKPDIISGDFTRKTYHYEPSISLPYLMSRFLALGMCFADVLTCCTATPAEKMGMKDEIGCLRPGARANIAVFKRELGEFVFSDVRSSKVMGHERLVPMLTVWEGDIVYRNGEF</sequence>
<gene>
    <name evidence="2" type="ORF">H8S11_05060</name>
</gene>
<reference evidence="2" key="1">
    <citation type="submission" date="2020-08" db="EMBL/GenBank/DDBJ databases">
        <title>Genome public.</title>
        <authorList>
            <person name="Liu C."/>
            <person name="Sun Q."/>
        </authorList>
    </citation>
    <scope>NUCLEOTIDE SEQUENCE</scope>
    <source>
        <strain evidence="2">NSJ-23</strain>
    </source>
</reference>